<comment type="caution">
    <text evidence="1">The sequence shown here is derived from an EMBL/GenBank/DDBJ whole genome shotgun (WGS) entry which is preliminary data.</text>
</comment>
<gene>
    <name evidence="1" type="ORF">Taro_054396</name>
</gene>
<dbReference type="AlphaFoldDB" id="A0A843XR28"/>
<protein>
    <submittedName>
        <fullName evidence="1">Uncharacterized protein</fullName>
    </submittedName>
</protein>
<evidence type="ECO:0000313" key="1">
    <source>
        <dbReference type="EMBL" id="MQM21357.1"/>
    </source>
</evidence>
<sequence>MGMDVVRERVQGDDEAAASDWVFGALEWCPKLTVSGQGGALRKTKNNHFGSKCLTRIESGFNFRIRVGFLDLGDPLTPLVIAKGFCCIHEHWPSEGYLAYNLTSPSTGDILGLGSQASNVFLVADIDGSSLIVCGKAFADADSVRDALSALAAPVLSAKGVPVSARPLAFGDSLVLLFASEDTIKSCSDLHGNLISADAGVVLCSYGVTPFFQTGDAGTKLIQKACICGFCICRQLLVLLNESELVSLIFHTAHFSSGVLPSVSKLTLGQAAYPFLLKDHEIPAFFINVNDGGKHIDGKDLVKSTLSKSILESTLGTSSDPKVGALKEKYKSFLSSKFPEIPEEFTFRMPK</sequence>
<dbReference type="EMBL" id="NMUH01010915">
    <property type="protein sequence ID" value="MQM21357.1"/>
    <property type="molecule type" value="Genomic_DNA"/>
</dbReference>
<proteinExistence type="predicted"/>
<keyword evidence="2" id="KW-1185">Reference proteome</keyword>
<accession>A0A843XR28</accession>
<evidence type="ECO:0000313" key="2">
    <source>
        <dbReference type="Proteomes" id="UP000652761"/>
    </source>
</evidence>
<dbReference type="Proteomes" id="UP000652761">
    <property type="component" value="Unassembled WGS sequence"/>
</dbReference>
<dbReference type="OrthoDB" id="1729523at2759"/>
<organism evidence="1 2">
    <name type="scientific">Colocasia esculenta</name>
    <name type="common">Wild taro</name>
    <name type="synonym">Arum esculentum</name>
    <dbReference type="NCBI Taxonomy" id="4460"/>
    <lineage>
        <taxon>Eukaryota</taxon>
        <taxon>Viridiplantae</taxon>
        <taxon>Streptophyta</taxon>
        <taxon>Embryophyta</taxon>
        <taxon>Tracheophyta</taxon>
        <taxon>Spermatophyta</taxon>
        <taxon>Magnoliopsida</taxon>
        <taxon>Liliopsida</taxon>
        <taxon>Araceae</taxon>
        <taxon>Aroideae</taxon>
        <taxon>Colocasieae</taxon>
        <taxon>Colocasia</taxon>
    </lineage>
</organism>
<name>A0A843XR28_COLES</name>
<reference evidence="1" key="1">
    <citation type="submission" date="2017-07" db="EMBL/GenBank/DDBJ databases">
        <title>Taro Niue Genome Assembly and Annotation.</title>
        <authorList>
            <person name="Atibalentja N."/>
            <person name="Keating K."/>
            <person name="Fields C.J."/>
        </authorList>
    </citation>
    <scope>NUCLEOTIDE SEQUENCE</scope>
    <source>
        <strain evidence="1">Niue_2</strain>
        <tissue evidence="1">Leaf</tissue>
    </source>
</reference>